<gene>
    <name evidence="2" type="ORF">FRD01_15750</name>
</gene>
<keyword evidence="3" id="KW-1185">Reference proteome</keyword>
<evidence type="ECO:0000313" key="3">
    <source>
        <dbReference type="Proteomes" id="UP000321595"/>
    </source>
</evidence>
<feature type="signal peptide" evidence="1">
    <location>
        <begin position="1"/>
        <end position="20"/>
    </location>
</feature>
<dbReference type="KEGG" id="bbae:FRD01_15750"/>
<sequence>MKSKWLLMALALLTLGTSCGREFDPYWRILDFRVLALRTSEPELRPGETAVLDALVYVPDGEEVEYQWEWCPFRTQAGEGFECPFTKEELNAFVAEGGDLPEGFELPIPDFDLGTEPTAELSYPATPELIQLFCESLQESLADAPPQVAALVPVVDCDRGLDVSIRLVARSGGEEIISGKRMNLWTQAELENNNPDVQAIEIRPLKVSDAEYLIDQGLDWVAEPVDDIEEWWVPIPDEGLDIYGGVPLEFRAVVRPESIDLWTPPAPQGSDRDFLPIESEVVVYRWMTTAGSYDESEKLFKEGLNTLDASSVTEYRIDECPDNEATCDIKIWAITRDGRLGTDWIERDLRVVGRR</sequence>
<dbReference type="PROSITE" id="PS51257">
    <property type="entry name" value="PROKAR_LIPOPROTEIN"/>
    <property type="match status" value="1"/>
</dbReference>
<evidence type="ECO:0000256" key="1">
    <source>
        <dbReference type="SAM" id="SignalP"/>
    </source>
</evidence>
<dbReference type="EMBL" id="CP042467">
    <property type="protein sequence ID" value="QED28663.1"/>
    <property type="molecule type" value="Genomic_DNA"/>
</dbReference>
<reference evidence="2 3" key="1">
    <citation type="submission" date="2019-08" db="EMBL/GenBank/DDBJ databases">
        <authorList>
            <person name="Liang Q."/>
        </authorList>
    </citation>
    <scope>NUCLEOTIDE SEQUENCE [LARGE SCALE GENOMIC DNA]</scope>
    <source>
        <strain evidence="2 3">V1718</strain>
    </source>
</reference>
<accession>A0A5B8XXD1</accession>
<dbReference type="AlphaFoldDB" id="A0A5B8XXD1"/>
<evidence type="ECO:0000313" key="2">
    <source>
        <dbReference type="EMBL" id="QED28663.1"/>
    </source>
</evidence>
<proteinExistence type="predicted"/>
<dbReference type="Proteomes" id="UP000321595">
    <property type="component" value="Chromosome"/>
</dbReference>
<name>A0A5B8XXD1_9DELT</name>
<feature type="chain" id="PRO_5022817864" evidence="1">
    <location>
        <begin position="21"/>
        <end position="355"/>
    </location>
</feature>
<dbReference type="OrthoDB" id="5489864at2"/>
<organism evidence="2 3">
    <name type="scientific">Microvenator marinus</name>
    <dbReference type="NCBI Taxonomy" id="2600177"/>
    <lineage>
        <taxon>Bacteria</taxon>
        <taxon>Deltaproteobacteria</taxon>
        <taxon>Bradymonadales</taxon>
        <taxon>Microvenatoraceae</taxon>
        <taxon>Microvenator</taxon>
    </lineage>
</organism>
<protein>
    <submittedName>
        <fullName evidence="2">Uncharacterized protein</fullName>
    </submittedName>
</protein>
<keyword evidence="1" id="KW-0732">Signal</keyword>
<dbReference type="RefSeq" id="WP_146961291.1">
    <property type="nucleotide sequence ID" value="NZ_CP042467.1"/>
</dbReference>